<reference evidence="1" key="1">
    <citation type="journal article" date="2019" name="MBio">
        <title>Virus Genomes from Deep Sea Sediments Expand the Ocean Megavirome and Support Independent Origins of Viral Gigantism.</title>
        <authorList>
            <person name="Backstrom D."/>
            <person name="Yutin N."/>
            <person name="Jorgensen S.L."/>
            <person name="Dharamshi J."/>
            <person name="Homa F."/>
            <person name="Zaremba-Niedwiedzka K."/>
            <person name="Spang A."/>
            <person name="Wolf Y.I."/>
            <person name="Koonin E.V."/>
            <person name="Ettema T.J."/>
        </authorList>
    </citation>
    <scope>NUCLEOTIDE SEQUENCE</scope>
</reference>
<name>A0A4D5XEY3_9VIRU</name>
<protein>
    <submittedName>
        <fullName evidence="1">Uncharacterized protein</fullName>
    </submittedName>
</protein>
<proteinExistence type="predicted"/>
<dbReference type="EMBL" id="MK500413">
    <property type="protein sequence ID" value="QBK89309.1"/>
    <property type="molecule type" value="Genomic_DNA"/>
</dbReference>
<accession>A0A4D5XEY3</accession>
<gene>
    <name evidence="1" type="ORF">LCMiAC02_04040</name>
</gene>
<evidence type="ECO:0000313" key="1">
    <source>
        <dbReference type="EMBL" id="QBK89309.1"/>
    </source>
</evidence>
<sequence>MKNNQVNIIKQIRKDFCDKIRDAVKQCHKELTLNFPDNLWCENRKILAIELLNRFKSLRVKSFQSTHNFSKLITNIAEINKNIDSVVINFWKQY</sequence>
<organism evidence="1">
    <name type="scientific">Mimivirus LCMiAC02</name>
    <dbReference type="NCBI Taxonomy" id="2506609"/>
    <lineage>
        <taxon>Viruses</taxon>
        <taxon>Varidnaviria</taxon>
        <taxon>Bamfordvirae</taxon>
        <taxon>Nucleocytoviricota</taxon>
        <taxon>Megaviricetes</taxon>
        <taxon>Imitervirales</taxon>
        <taxon>Mimiviridae</taxon>
        <taxon>Klosneuvirinae</taxon>
    </lineage>
</organism>